<reference evidence="2 4" key="1">
    <citation type="journal article" date="2014" name="BMC Genomics">
        <title>Genome sequence of Anopheles sinensis provides insight into genetics basis of mosquito competence for malaria parasites.</title>
        <authorList>
            <person name="Zhou D."/>
            <person name="Zhang D."/>
            <person name="Ding G."/>
            <person name="Shi L."/>
            <person name="Hou Q."/>
            <person name="Ye Y."/>
            <person name="Xu Y."/>
            <person name="Zhou H."/>
            <person name="Xiong C."/>
            <person name="Li S."/>
            <person name="Yu J."/>
            <person name="Hong S."/>
            <person name="Yu X."/>
            <person name="Zou P."/>
            <person name="Chen C."/>
            <person name="Chang X."/>
            <person name="Wang W."/>
            <person name="Lv Y."/>
            <person name="Sun Y."/>
            <person name="Ma L."/>
            <person name="Shen B."/>
            <person name="Zhu C."/>
        </authorList>
    </citation>
    <scope>NUCLEOTIDE SEQUENCE [LARGE SCALE GENOMIC DNA]</scope>
</reference>
<dbReference type="EMBL" id="ATLV01014108">
    <property type="status" value="NOT_ANNOTATED_CDS"/>
    <property type="molecule type" value="Genomic_DNA"/>
</dbReference>
<sequence length="63" mass="7082">MRSASPKGNRTGRPELLPKLRRLQQEGEGKVRVSPGDQLSRNPVVVTREVADGTLICIEENRW</sequence>
<feature type="compositionally biased region" description="Basic and acidic residues" evidence="1">
    <location>
        <begin position="12"/>
        <end position="31"/>
    </location>
</feature>
<dbReference type="EnsemblMetazoa" id="ASIC005693-RA">
    <property type="protein sequence ID" value="ASIC005693-PA"/>
    <property type="gene ID" value="ASIC005693"/>
</dbReference>
<gene>
    <name evidence="2" type="ORF">ZHAS_00005693</name>
</gene>
<dbReference type="EMBL" id="KE524943">
    <property type="protein sequence ID" value="KFB38340.1"/>
    <property type="molecule type" value="Genomic_DNA"/>
</dbReference>
<evidence type="ECO:0000313" key="2">
    <source>
        <dbReference type="EMBL" id="KFB38340.1"/>
    </source>
</evidence>
<dbReference type="AlphaFoldDB" id="A0A084VK46"/>
<organism evidence="2">
    <name type="scientific">Anopheles sinensis</name>
    <name type="common">Mosquito</name>
    <dbReference type="NCBI Taxonomy" id="74873"/>
    <lineage>
        <taxon>Eukaryota</taxon>
        <taxon>Metazoa</taxon>
        <taxon>Ecdysozoa</taxon>
        <taxon>Arthropoda</taxon>
        <taxon>Hexapoda</taxon>
        <taxon>Insecta</taxon>
        <taxon>Pterygota</taxon>
        <taxon>Neoptera</taxon>
        <taxon>Endopterygota</taxon>
        <taxon>Diptera</taxon>
        <taxon>Nematocera</taxon>
        <taxon>Culicoidea</taxon>
        <taxon>Culicidae</taxon>
        <taxon>Anophelinae</taxon>
        <taxon>Anopheles</taxon>
    </lineage>
</organism>
<accession>A0A084VK46</accession>
<evidence type="ECO:0000256" key="1">
    <source>
        <dbReference type="SAM" id="MobiDB-lite"/>
    </source>
</evidence>
<dbReference type="Proteomes" id="UP000030765">
    <property type="component" value="Unassembled WGS sequence"/>
</dbReference>
<protein>
    <submittedName>
        <fullName evidence="2 3">Calcium permease family membrane transporter</fullName>
    </submittedName>
</protein>
<name>A0A084VK46_ANOSI</name>
<dbReference type="VEuPathDB" id="VectorBase:ASIC005693"/>
<proteinExistence type="predicted"/>
<keyword evidence="4" id="KW-1185">Reference proteome</keyword>
<reference evidence="3" key="2">
    <citation type="submission" date="2020-05" db="UniProtKB">
        <authorList>
            <consortium name="EnsemblMetazoa"/>
        </authorList>
    </citation>
    <scope>IDENTIFICATION</scope>
</reference>
<feature type="region of interest" description="Disordered" evidence="1">
    <location>
        <begin position="1"/>
        <end position="39"/>
    </location>
</feature>
<evidence type="ECO:0000313" key="4">
    <source>
        <dbReference type="Proteomes" id="UP000030765"/>
    </source>
</evidence>
<evidence type="ECO:0000313" key="3">
    <source>
        <dbReference type="EnsemblMetazoa" id="ASIC005693-PA"/>
    </source>
</evidence>